<accession>A0A023X6V1</accession>
<comment type="similarity">
    <text evidence="2">Belongs to the bacterial solute-binding protein 2 family.</text>
</comment>
<dbReference type="InterPro" id="IPR028082">
    <property type="entry name" value="Peripla_BP_I"/>
</dbReference>
<dbReference type="PANTHER" id="PTHR46847">
    <property type="entry name" value="D-ALLOSE-BINDING PERIPLASMIC PROTEIN-RELATED"/>
    <property type="match status" value="1"/>
</dbReference>
<dbReference type="Proteomes" id="UP000025229">
    <property type="component" value="Chromosome"/>
</dbReference>
<organism evidence="5 7">
    <name type="scientific">Rubrobacter radiotolerans</name>
    <name type="common">Arthrobacter radiotolerans</name>
    <dbReference type="NCBI Taxonomy" id="42256"/>
    <lineage>
        <taxon>Bacteria</taxon>
        <taxon>Bacillati</taxon>
        <taxon>Actinomycetota</taxon>
        <taxon>Rubrobacteria</taxon>
        <taxon>Rubrobacterales</taxon>
        <taxon>Rubrobacteraceae</taxon>
        <taxon>Rubrobacter</taxon>
    </lineage>
</organism>
<reference evidence="5 7" key="1">
    <citation type="submission" date="2014-03" db="EMBL/GenBank/DDBJ databases">
        <title>Complete genome sequence of the Radio-Resistant Rubrobacter radiotolerans RSPS-4.</title>
        <authorList>
            <person name="Egas C.C."/>
            <person name="Barroso C.C."/>
            <person name="Froufe H.J.C."/>
            <person name="Pacheco J.J."/>
            <person name="Albuquerque L.L."/>
            <person name="da Costa M.M.S."/>
        </authorList>
    </citation>
    <scope>NUCLEOTIDE SEQUENCE [LARGE SCALE GENOMIC DNA]</scope>
    <source>
        <strain evidence="5 7">RSPS-4</strain>
    </source>
</reference>
<dbReference type="Pfam" id="PF13407">
    <property type="entry name" value="Peripla_BP_4"/>
    <property type="match status" value="1"/>
</dbReference>
<dbReference type="OrthoDB" id="1957427at2"/>
<dbReference type="EMBL" id="JAWXXX010000001">
    <property type="protein sequence ID" value="MDX5895221.1"/>
    <property type="molecule type" value="Genomic_DNA"/>
</dbReference>
<name>A0A023X6V1_RUBRA</name>
<dbReference type="eggNOG" id="COG1879">
    <property type="taxonomic scope" value="Bacteria"/>
</dbReference>
<dbReference type="HOGENOM" id="CLU_672471_0_0_11"/>
<gene>
    <name evidence="5" type="ORF">RradSPS_2462</name>
    <name evidence="6" type="ORF">SIL72_14430</name>
</gene>
<dbReference type="Proteomes" id="UP001281130">
    <property type="component" value="Unassembled WGS sequence"/>
</dbReference>
<keyword evidence="3" id="KW-0732">Signal</keyword>
<evidence type="ECO:0000256" key="2">
    <source>
        <dbReference type="ARBA" id="ARBA00007639"/>
    </source>
</evidence>
<keyword evidence="7" id="KW-1185">Reference proteome</keyword>
<dbReference type="InterPro" id="IPR025997">
    <property type="entry name" value="SBP_2_dom"/>
</dbReference>
<dbReference type="CDD" id="cd01536">
    <property type="entry name" value="PBP1_ABC_sugar_binding-like"/>
    <property type="match status" value="1"/>
</dbReference>
<dbReference type="SUPFAM" id="SSF53822">
    <property type="entry name" value="Periplasmic binding protein-like I"/>
    <property type="match status" value="1"/>
</dbReference>
<evidence type="ECO:0000313" key="5">
    <source>
        <dbReference type="EMBL" id="AHY47745.1"/>
    </source>
</evidence>
<sequence length="409" mass="44446">MTFEVQRSMMSRRQVLKGMGLLGLGAMGLPILGGCGGGSGGGGGNGGGGETIRIASIRWSAEDIFFNAVQYGQELEIKRLRDEEGINVEFTVSAASDESEQVNAMQTQLDSGIQGILHTPWRGEAMIPLLNQANERNIPVVTHNLIVPEAPQNHVAVDNVEAGRLAAETLVRRLEELRGPDWAEEEGLIIATRCFTTQAFDIARFTGFEEVFNPILEANPNLTLEVFETNCNADEARTGVEDLLSRYGNDALRAVWSIEGTGAVGGIIPALQNRNLMFDADDPKHIPISSIDGTGPEMEAISRGQLDHASQQPTIGEGIMSMRLLVETIRNDGQIPEALRGPVVYEDAQEVWQPLDVVEDDRFDGQWYQLPIVEIPRDIPPDSPDSWPNQIEGEVEGASSECSCGVVNA</sequence>
<evidence type="ECO:0000259" key="4">
    <source>
        <dbReference type="Pfam" id="PF13407"/>
    </source>
</evidence>
<dbReference type="KEGG" id="rrd:RradSPS_2462"/>
<dbReference type="PANTHER" id="PTHR46847:SF1">
    <property type="entry name" value="D-ALLOSE-BINDING PERIPLASMIC PROTEIN-RELATED"/>
    <property type="match status" value="1"/>
</dbReference>
<evidence type="ECO:0000256" key="1">
    <source>
        <dbReference type="ARBA" id="ARBA00004196"/>
    </source>
</evidence>
<dbReference type="GO" id="GO:0030313">
    <property type="term" value="C:cell envelope"/>
    <property type="evidence" value="ECO:0007669"/>
    <property type="project" value="UniProtKB-SubCell"/>
</dbReference>
<protein>
    <submittedName>
        <fullName evidence="5">Periplasmic binding protein domain</fullName>
    </submittedName>
    <submittedName>
        <fullName evidence="6">Sugar ABC transporter substrate-binding protein</fullName>
    </submittedName>
</protein>
<dbReference type="RefSeq" id="WP_038683028.1">
    <property type="nucleotide sequence ID" value="NZ_CP007514.1"/>
</dbReference>
<dbReference type="GO" id="GO:0030246">
    <property type="term" value="F:carbohydrate binding"/>
    <property type="evidence" value="ECO:0007669"/>
    <property type="project" value="UniProtKB-ARBA"/>
</dbReference>
<feature type="domain" description="Periplasmic binding protein" evidence="4">
    <location>
        <begin position="61"/>
        <end position="329"/>
    </location>
</feature>
<evidence type="ECO:0000313" key="7">
    <source>
        <dbReference type="Proteomes" id="UP000025229"/>
    </source>
</evidence>
<dbReference type="Gene3D" id="3.40.50.2300">
    <property type="match status" value="2"/>
</dbReference>
<reference evidence="6" key="2">
    <citation type="submission" date="2023-11" db="EMBL/GenBank/DDBJ databases">
        <title>MicrobeMod: A computational toolkit for identifying prokaryotic methylation and restriction-modification with nanopore sequencing.</title>
        <authorList>
            <person name="Crits-Christoph A."/>
            <person name="Kang S.C."/>
            <person name="Lee H."/>
            <person name="Ostrov N."/>
        </authorList>
    </citation>
    <scope>NUCLEOTIDE SEQUENCE</scope>
    <source>
        <strain evidence="6">ATCC 51242</strain>
    </source>
</reference>
<dbReference type="EMBL" id="CP007514">
    <property type="protein sequence ID" value="AHY47745.1"/>
    <property type="molecule type" value="Genomic_DNA"/>
</dbReference>
<evidence type="ECO:0000256" key="3">
    <source>
        <dbReference type="ARBA" id="ARBA00022729"/>
    </source>
</evidence>
<proteinExistence type="inferred from homology"/>
<dbReference type="PROSITE" id="PS51257">
    <property type="entry name" value="PROKAR_LIPOPROTEIN"/>
    <property type="match status" value="1"/>
</dbReference>
<dbReference type="AlphaFoldDB" id="A0A023X6V1"/>
<comment type="subcellular location">
    <subcellularLocation>
        <location evidence="1">Cell envelope</location>
    </subcellularLocation>
</comment>
<dbReference type="STRING" id="42256.RradSPS_2462"/>
<evidence type="ECO:0000313" key="6">
    <source>
        <dbReference type="EMBL" id="MDX5895221.1"/>
    </source>
</evidence>